<organism evidence="1">
    <name type="scientific">Pectinophora gossypiella</name>
    <name type="common">Cotton pink bollworm</name>
    <name type="synonym">Depressaria gossypiella</name>
    <dbReference type="NCBI Taxonomy" id="13191"/>
    <lineage>
        <taxon>Eukaryota</taxon>
        <taxon>Metazoa</taxon>
        <taxon>Ecdysozoa</taxon>
        <taxon>Arthropoda</taxon>
        <taxon>Hexapoda</taxon>
        <taxon>Insecta</taxon>
        <taxon>Pterygota</taxon>
        <taxon>Neoptera</taxon>
        <taxon>Endopterygota</taxon>
        <taxon>Lepidoptera</taxon>
        <taxon>Glossata</taxon>
        <taxon>Ditrysia</taxon>
        <taxon>Gelechioidea</taxon>
        <taxon>Gelechiidae</taxon>
        <taxon>Apatetrinae</taxon>
        <taxon>Pectinophora</taxon>
    </lineage>
</organism>
<protein>
    <submittedName>
        <fullName evidence="1">Uncharacterized protein</fullName>
    </submittedName>
</protein>
<dbReference type="OrthoDB" id="6755010at2759"/>
<gene>
    <name evidence="1" type="ORF">g.287</name>
</gene>
<proteinExistence type="predicted"/>
<feature type="non-terminal residue" evidence="1">
    <location>
        <position position="100"/>
    </location>
</feature>
<dbReference type="EMBL" id="GDQN01007002">
    <property type="protein sequence ID" value="JAT84052.1"/>
    <property type="molecule type" value="Transcribed_RNA"/>
</dbReference>
<reference evidence="1" key="1">
    <citation type="submission" date="2015-09" db="EMBL/GenBank/DDBJ databases">
        <title>De novo assembly of Pectinophora gossypiella (Pink Bollworm) gut transcriptome.</title>
        <authorList>
            <person name="Tassone E.E."/>
        </authorList>
    </citation>
    <scope>NUCLEOTIDE SEQUENCE</scope>
</reference>
<name>A0A1E1WAN0_PECGO</name>
<accession>A0A1E1WAN0</accession>
<feature type="non-terminal residue" evidence="1">
    <location>
        <position position="1"/>
    </location>
</feature>
<evidence type="ECO:0000313" key="1">
    <source>
        <dbReference type="EMBL" id="JAT84052.1"/>
    </source>
</evidence>
<dbReference type="AlphaFoldDB" id="A0A1E1WAN0"/>
<sequence>VVKPKPLVQTKANIVESSKRDAQNYFKTLSNAAKKPTTSVFSKEPTKPKEEKIEQNGDFLKDKPVLVEKPITKKPEWKIDKEIKQELEDSATQNIEEFET</sequence>